<sequence length="311" mass="35305">MRLLMLAGMLILAQQQPVVLSDHLIIKHHETTLSTVNRDDFTTLFSPLIDQEKVNQLMNRLNQEVSQPPINAKINDHGTIDSEQTGFKLYRSKFKDRFYRYYYGHGSAQIEVPLLTVYPKVDGELLAHIRTEQIGHYTTFFNSGNKSRAHNIELAAQALDGHVVFPNETFSFNQTVGMRTKKKGYLPARVIVRGEYSEGVGGGICQVSSTLFNAVDRAGLKIIERYAHSRRVAYVPLGRDATVSWYGPDFRFRNNYNQPILIRAHKHGGSISFAIYSSDVINVLPRKIPNASSQLPKETKHTRKAQHLDMH</sequence>
<dbReference type="Pfam" id="PF04294">
    <property type="entry name" value="VanW"/>
    <property type="match status" value="1"/>
</dbReference>
<evidence type="ECO:0000313" key="2">
    <source>
        <dbReference type="EMBL" id="MFC6386341.1"/>
    </source>
</evidence>
<protein>
    <submittedName>
        <fullName evidence="2">VanW family protein</fullName>
    </submittedName>
</protein>
<comment type="caution">
    <text evidence="2">The sequence shown here is derived from an EMBL/GenBank/DDBJ whole genome shotgun (WGS) entry which is preliminary data.</text>
</comment>
<dbReference type="InterPro" id="IPR052913">
    <property type="entry name" value="Glycopeptide_resist_protein"/>
</dbReference>
<dbReference type="InterPro" id="IPR007391">
    <property type="entry name" value="Vancomycin_resist_VanW"/>
</dbReference>
<organism evidence="2 3">
    <name type="scientific">Sporolactobacillus kofuensis</name>
    <dbReference type="NCBI Taxonomy" id="269672"/>
    <lineage>
        <taxon>Bacteria</taxon>
        <taxon>Bacillati</taxon>
        <taxon>Bacillota</taxon>
        <taxon>Bacilli</taxon>
        <taxon>Bacillales</taxon>
        <taxon>Sporolactobacillaceae</taxon>
        <taxon>Sporolactobacillus</taxon>
    </lineage>
</organism>
<gene>
    <name evidence="2" type="ORF">ACFP7A_06995</name>
</gene>
<dbReference type="PANTHER" id="PTHR35788">
    <property type="entry name" value="EXPORTED PROTEIN-RELATED"/>
    <property type="match status" value="1"/>
</dbReference>
<name>A0ABW1WCN0_9BACL</name>
<reference evidence="3" key="1">
    <citation type="journal article" date="2019" name="Int. J. Syst. Evol. Microbiol.">
        <title>The Global Catalogue of Microorganisms (GCM) 10K type strain sequencing project: providing services to taxonomists for standard genome sequencing and annotation.</title>
        <authorList>
            <consortium name="The Broad Institute Genomics Platform"/>
            <consortium name="The Broad Institute Genome Sequencing Center for Infectious Disease"/>
            <person name="Wu L."/>
            <person name="Ma J."/>
        </authorList>
    </citation>
    <scope>NUCLEOTIDE SEQUENCE [LARGE SCALE GENOMIC DNA]</scope>
    <source>
        <strain evidence="3">CCUG 42001</strain>
    </source>
</reference>
<accession>A0ABW1WCN0</accession>
<proteinExistence type="predicted"/>
<evidence type="ECO:0000313" key="3">
    <source>
        <dbReference type="Proteomes" id="UP001596267"/>
    </source>
</evidence>
<feature type="region of interest" description="Disordered" evidence="1">
    <location>
        <begin position="291"/>
        <end position="311"/>
    </location>
</feature>
<dbReference type="EMBL" id="JBHSTQ010000005">
    <property type="protein sequence ID" value="MFC6386341.1"/>
    <property type="molecule type" value="Genomic_DNA"/>
</dbReference>
<dbReference type="PANTHER" id="PTHR35788:SF1">
    <property type="entry name" value="EXPORTED PROTEIN"/>
    <property type="match status" value="1"/>
</dbReference>
<evidence type="ECO:0000256" key="1">
    <source>
        <dbReference type="SAM" id="MobiDB-lite"/>
    </source>
</evidence>
<dbReference type="Proteomes" id="UP001596267">
    <property type="component" value="Unassembled WGS sequence"/>
</dbReference>
<dbReference type="RefSeq" id="WP_253053409.1">
    <property type="nucleotide sequence ID" value="NZ_JAMXWN010000004.1"/>
</dbReference>
<keyword evidence="3" id="KW-1185">Reference proteome</keyword>